<dbReference type="EMBL" id="AF283103">
    <property type="protein sequence ID" value="AAG13945.1"/>
    <property type="molecule type" value="Genomic_DNA"/>
</dbReference>
<name>Q9DQ85_9CLOS</name>
<protein>
    <submittedName>
        <fullName evidence="1">p20</fullName>
    </submittedName>
</protein>
<evidence type="ECO:0000313" key="1">
    <source>
        <dbReference type="EMBL" id="AAG13945.1"/>
    </source>
</evidence>
<dbReference type="RefSeq" id="YP_009664800.1">
    <property type="nucleotide sequence ID" value="NC_043105.1"/>
</dbReference>
<sequence length="171" mass="19688">MEFRPIEVYYEPENGGKLSFNEINYETTLETAEYYRLCGYSTGFTEGDEYTTNSWLVLNPARFREEVYDLGIGVPFTFYNNLRELLDIIPNLRTIKSVTLRRLFSDSGEVRIVLKLNVIEKGGLPVSVEILPEVKGYRNILKVVSWERDNTRGIVKKSLLDATILLPKIPV</sequence>
<keyword evidence="2" id="KW-1185">Reference proteome</keyword>
<evidence type="ECO:0000313" key="2">
    <source>
        <dbReference type="Proteomes" id="UP000232682"/>
    </source>
</evidence>
<accession>Q9DQ85</accession>
<dbReference type="Proteomes" id="UP000232682">
    <property type="component" value="Segment"/>
</dbReference>
<dbReference type="GeneID" id="40524904"/>
<reference evidence="1 2" key="1">
    <citation type="journal article" date="2001" name="J. Gen. Virol.">
        <title>Nucleotide sequence, genome organization and phylogenetic analysis of pineapple mealybug wilt-associated virus-2.</title>
        <authorList>
            <person name="Melzer M.J."/>
            <person name="Karasev A.V."/>
            <person name="Sether D.M."/>
            <person name="Hu J.S."/>
        </authorList>
    </citation>
    <scope>NUCLEOTIDE SEQUENCE [LARGE SCALE GENOMIC DNA]</scope>
</reference>
<dbReference type="KEGG" id="vg:40524904"/>
<organism evidence="1 2">
    <name type="scientific">Pineapple mealybug wilt-associated virus 2</name>
    <dbReference type="NCBI Taxonomy" id="136234"/>
    <lineage>
        <taxon>Viruses</taxon>
        <taxon>Riboviria</taxon>
        <taxon>Orthornavirae</taxon>
        <taxon>Kitrinoviricota</taxon>
        <taxon>Alsuviricetes</taxon>
        <taxon>Martellivirales</taxon>
        <taxon>Closteroviridae</taxon>
        <taxon>Ampelovirus</taxon>
        <taxon>Ampelovirus duananas</taxon>
    </lineage>
</organism>
<proteinExistence type="predicted"/>